<evidence type="ECO:0000313" key="1">
    <source>
        <dbReference type="EMBL" id="KAF9509590.1"/>
    </source>
</evidence>
<proteinExistence type="predicted"/>
<dbReference type="Proteomes" id="UP000886523">
    <property type="component" value="Unassembled WGS sequence"/>
</dbReference>
<organism evidence="1 2">
    <name type="scientific">Hydnum rufescens UP504</name>
    <dbReference type="NCBI Taxonomy" id="1448309"/>
    <lineage>
        <taxon>Eukaryota</taxon>
        <taxon>Fungi</taxon>
        <taxon>Dikarya</taxon>
        <taxon>Basidiomycota</taxon>
        <taxon>Agaricomycotina</taxon>
        <taxon>Agaricomycetes</taxon>
        <taxon>Cantharellales</taxon>
        <taxon>Hydnaceae</taxon>
        <taxon>Hydnum</taxon>
    </lineage>
</organism>
<reference evidence="1" key="1">
    <citation type="journal article" date="2020" name="Nat. Commun.">
        <title>Large-scale genome sequencing of mycorrhizal fungi provides insights into the early evolution of symbiotic traits.</title>
        <authorList>
            <person name="Miyauchi S."/>
            <person name="Kiss E."/>
            <person name="Kuo A."/>
            <person name="Drula E."/>
            <person name="Kohler A."/>
            <person name="Sanchez-Garcia M."/>
            <person name="Morin E."/>
            <person name="Andreopoulos B."/>
            <person name="Barry K.W."/>
            <person name="Bonito G."/>
            <person name="Buee M."/>
            <person name="Carver A."/>
            <person name="Chen C."/>
            <person name="Cichocki N."/>
            <person name="Clum A."/>
            <person name="Culley D."/>
            <person name="Crous P.W."/>
            <person name="Fauchery L."/>
            <person name="Girlanda M."/>
            <person name="Hayes R.D."/>
            <person name="Keri Z."/>
            <person name="LaButti K."/>
            <person name="Lipzen A."/>
            <person name="Lombard V."/>
            <person name="Magnuson J."/>
            <person name="Maillard F."/>
            <person name="Murat C."/>
            <person name="Nolan M."/>
            <person name="Ohm R.A."/>
            <person name="Pangilinan J."/>
            <person name="Pereira M.F."/>
            <person name="Perotto S."/>
            <person name="Peter M."/>
            <person name="Pfister S."/>
            <person name="Riley R."/>
            <person name="Sitrit Y."/>
            <person name="Stielow J.B."/>
            <person name="Szollosi G."/>
            <person name="Zifcakova L."/>
            <person name="Stursova M."/>
            <person name="Spatafora J.W."/>
            <person name="Tedersoo L."/>
            <person name="Vaario L.M."/>
            <person name="Yamada A."/>
            <person name="Yan M."/>
            <person name="Wang P."/>
            <person name="Xu J."/>
            <person name="Bruns T."/>
            <person name="Baldrian P."/>
            <person name="Vilgalys R."/>
            <person name="Dunand C."/>
            <person name="Henrissat B."/>
            <person name="Grigoriev I.V."/>
            <person name="Hibbett D."/>
            <person name="Nagy L.G."/>
            <person name="Martin F.M."/>
        </authorList>
    </citation>
    <scope>NUCLEOTIDE SEQUENCE</scope>
    <source>
        <strain evidence="1">UP504</strain>
    </source>
</reference>
<sequence>LFQDISSNSKAGSEVSDWLSLQDGIDKILDKQKNKCTLPLCQINQYQFLQQFTTLCIKGMKRISASIHIAKWHNDGDGVYFASHIQTLAQHYQKFEQLPIEQLRWSAQGLFVTNNKDMQRVALTWVQSQKAGLVTSAHFCRVLNSTILPDLGIALRNPLSNHTA</sequence>
<comment type="caution">
    <text evidence="1">The sequence shown here is derived from an EMBL/GenBank/DDBJ whole genome shotgun (WGS) entry which is preliminary data.</text>
</comment>
<accession>A0A9P6DTF2</accession>
<protein>
    <submittedName>
        <fullName evidence="1">Uncharacterized protein</fullName>
    </submittedName>
</protein>
<keyword evidence="2" id="KW-1185">Reference proteome</keyword>
<feature type="non-terminal residue" evidence="1">
    <location>
        <position position="1"/>
    </location>
</feature>
<dbReference type="OrthoDB" id="6511194at2759"/>
<evidence type="ECO:0000313" key="2">
    <source>
        <dbReference type="Proteomes" id="UP000886523"/>
    </source>
</evidence>
<dbReference type="AlphaFoldDB" id="A0A9P6DTF2"/>
<gene>
    <name evidence="1" type="ORF">BS47DRAFT_1412008</name>
</gene>
<name>A0A9P6DTF2_9AGAM</name>
<dbReference type="EMBL" id="MU129032">
    <property type="protein sequence ID" value="KAF9509590.1"/>
    <property type="molecule type" value="Genomic_DNA"/>
</dbReference>